<gene>
    <name evidence="1" type="ORF">DPEC_G00104740</name>
</gene>
<reference evidence="1" key="1">
    <citation type="submission" date="2021-05" db="EMBL/GenBank/DDBJ databases">
        <authorList>
            <person name="Pan Q."/>
            <person name="Jouanno E."/>
            <person name="Zahm M."/>
            <person name="Klopp C."/>
            <person name="Cabau C."/>
            <person name="Louis A."/>
            <person name="Berthelot C."/>
            <person name="Parey E."/>
            <person name="Roest Crollius H."/>
            <person name="Montfort J."/>
            <person name="Robinson-Rechavi M."/>
            <person name="Bouchez O."/>
            <person name="Lampietro C."/>
            <person name="Lopez Roques C."/>
            <person name="Donnadieu C."/>
            <person name="Postlethwait J."/>
            <person name="Bobe J."/>
            <person name="Dillon D."/>
            <person name="Chandos A."/>
            <person name="von Hippel F."/>
            <person name="Guiguen Y."/>
        </authorList>
    </citation>
    <scope>NUCLEOTIDE SEQUENCE</scope>
    <source>
        <strain evidence="1">YG-Jan2019</strain>
    </source>
</reference>
<evidence type="ECO:0000313" key="2">
    <source>
        <dbReference type="Proteomes" id="UP001157502"/>
    </source>
</evidence>
<evidence type="ECO:0000313" key="1">
    <source>
        <dbReference type="EMBL" id="KAJ8008430.1"/>
    </source>
</evidence>
<dbReference type="Proteomes" id="UP001157502">
    <property type="component" value="Chromosome 8"/>
</dbReference>
<organism evidence="1 2">
    <name type="scientific">Dallia pectoralis</name>
    <name type="common">Alaska blackfish</name>
    <dbReference type="NCBI Taxonomy" id="75939"/>
    <lineage>
        <taxon>Eukaryota</taxon>
        <taxon>Metazoa</taxon>
        <taxon>Chordata</taxon>
        <taxon>Craniata</taxon>
        <taxon>Vertebrata</taxon>
        <taxon>Euteleostomi</taxon>
        <taxon>Actinopterygii</taxon>
        <taxon>Neopterygii</taxon>
        <taxon>Teleostei</taxon>
        <taxon>Protacanthopterygii</taxon>
        <taxon>Esociformes</taxon>
        <taxon>Umbridae</taxon>
        <taxon>Dallia</taxon>
    </lineage>
</organism>
<keyword evidence="2" id="KW-1185">Reference proteome</keyword>
<protein>
    <submittedName>
        <fullName evidence="1">Uncharacterized protein</fullName>
    </submittedName>
</protein>
<sequence>MAEAEKDGDPTNDKDDLETLKEQVDVLYRFRDNYFETHGVEDAGRKQMDVAQEMEKMLKKLEEKEGLYKHNAEFLLLKGRCLGVVPEFSSTAEECLSRAVKLKPGLVEGWNTLGEQYWKKGDLVTAKTCFTGALQQSKNKVSLRSLSMVLRQLPAGGADEGNRVLESVDMARQAVQMDVTDGTSWYILGNAYISLFFTSGQNPHMSQQALSAYTQAEKVDRTAISNPDLHFNRATLFQYEEMFGSALAGYSRAAALDPTWEGPPERERQLLEYLNKLTALSENKGKVKARRLRTMLSSLSMSALGPCSSPQFRCPSGRVGSLEPRTLSALTHGHNAGVAALGKVVFSLASEGRMAFTFGMVDQEETCCVVMVYNTADSWGVLIGDSVVIPEPQVKRHCVEHKQQTFNFRSIRVDTPLLLIVNGKKQNVLAQTAASVSYKPQSE</sequence>
<dbReference type="EMBL" id="CM055735">
    <property type="protein sequence ID" value="KAJ8008430.1"/>
    <property type="molecule type" value="Genomic_DNA"/>
</dbReference>
<comment type="caution">
    <text evidence="1">The sequence shown here is derived from an EMBL/GenBank/DDBJ whole genome shotgun (WGS) entry which is preliminary data.</text>
</comment>
<accession>A0ACC2GY41</accession>
<name>A0ACC2GY41_DALPE</name>
<proteinExistence type="predicted"/>